<dbReference type="VEuPathDB" id="MicrosporidiaDB:AEWR_020600"/>
<dbReference type="VEuPathDB" id="MicrosporidiaDB:AEWD_020620"/>
<evidence type="ECO:0000259" key="2">
    <source>
        <dbReference type="PROSITE" id="PS50003"/>
    </source>
</evidence>
<dbReference type="VEuPathDB" id="MicrosporidiaDB:ECU02_0650"/>
<feature type="region of interest" description="Disordered" evidence="1">
    <location>
        <begin position="173"/>
        <end position="242"/>
    </location>
</feature>
<dbReference type="PROSITE" id="PS50003">
    <property type="entry name" value="PH_DOMAIN"/>
    <property type="match status" value="1"/>
</dbReference>
<feature type="compositionally biased region" description="Polar residues" evidence="1">
    <location>
        <begin position="173"/>
        <end position="188"/>
    </location>
</feature>
<organism evidence="3">
    <name type="scientific">Encephalitozoon cuniculi</name>
    <name type="common">Microsporidian parasite</name>
    <dbReference type="NCBI Taxonomy" id="6035"/>
    <lineage>
        <taxon>Eukaryota</taxon>
        <taxon>Fungi</taxon>
        <taxon>Fungi incertae sedis</taxon>
        <taxon>Microsporidia</taxon>
        <taxon>Unikaryonidae</taxon>
        <taxon>Encephalitozoon</taxon>
    </lineage>
</organism>
<feature type="compositionally biased region" description="Basic and acidic residues" evidence="1">
    <location>
        <begin position="82"/>
        <end position="93"/>
    </location>
</feature>
<evidence type="ECO:0000313" key="3">
    <source>
        <dbReference type="EMBL" id="AGE95542.1"/>
    </source>
</evidence>
<feature type="domain" description="PH" evidence="2">
    <location>
        <begin position="400"/>
        <end position="484"/>
    </location>
</feature>
<dbReference type="InterPro" id="IPR001849">
    <property type="entry name" value="PH_domain"/>
</dbReference>
<accession>M1K8F1</accession>
<feature type="compositionally biased region" description="Basic and acidic residues" evidence="1">
    <location>
        <begin position="15"/>
        <end position="25"/>
    </location>
</feature>
<reference evidence="3" key="1">
    <citation type="journal article" date="2013" name="Eukaryot. Cell">
        <title>Extremely Reduced Levels of Heterozygosity in the Vertebrate Pathogen Encephalitozoon cuniculi.</title>
        <authorList>
            <person name="Selman M."/>
            <person name="Sak B."/>
            <person name="Kvac M."/>
            <person name="Farinelli L."/>
            <person name="Weiss L.M."/>
            <person name="Corradi N."/>
        </authorList>
    </citation>
    <scope>NUCLEOTIDE SEQUENCE</scope>
</reference>
<feature type="compositionally biased region" description="Polar residues" evidence="1">
    <location>
        <begin position="1"/>
        <end position="11"/>
    </location>
</feature>
<dbReference type="EMBL" id="KC513608">
    <property type="protein sequence ID" value="AGE95542.1"/>
    <property type="molecule type" value="Genomic_DNA"/>
</dbReference>
<dbReference type="VEuPathDB" id="MicrosporidiaDB:M970_020600"/>
<dbReference type="VEuPathDB" id="MicrosporidiaDB:AEWQ_020590"/>
<feature type="region of interest" description="Disordered" evidence="1">
    <location>
        <begin position="67"/>
        <end position="93"/>
    </location>
</feature>
<feature type="region of interest" description="Disordered" evidence="1">
    <location>
        <begin position="1"/>
        <end position="33"/>
    </location>
</feature>
<sequence>MGKETLNSYLSPITDEQHERSRDPRGLSMGSMDEKLRRINEEFKARACVGNGFVFNRSVKLESPASYFGKDKNSNENALADDGPRSQKDGRDVNGLRARDGFIGGMIPWKPNSSGTIDRGIFHREVPRSSMVGMDLYKKPSIDPVPYATKRGSGLGAIDAGLKTGYVKSMASSSIFNRGSPPSISSSGKAKDGRILLHPPPGRDGQAGDSFSASKSVFSNPLSDAKTPSLSNKTSCQAPNPDLYGRASRSPAFAPIDVMYVKPMSGSSNGVKGVEDTPHRTLPNWHDSCCSPSASNLYAPGHRLTIYPHIRISNSVLCYEGSVETTKYYITVESDVSWTVCKTIGDIKALIPGIRCATLANAMSPQDRRARDRTIQVTLNSGVPDKQLQPFILSDISSACTFRSSYLLMNNEGWRGYLFKFVGKALICYEKSKVFKIFLLSSCNVLPVGQVGFCLEKSGDGIELYTTCEKERDAWVSDIREYISKL</sequence>
<feature type="compositionally biased region" description="Polar residues" evidence="1">
    <location>
        <begin position="209"/>
        <end position="238"/>
    </location>
</feature>
<dbReference type="SUPFAM" id="SSF50729">
    <property type="entry name" value="PH domain-like"/>
    <property type="match status" value="1"/>
</dbReference>
<name>M1K8F1_ENCCN</name>
<protein>
    <recommendedName>
        <fullName evidence="2">PH domain-containing protein</fullName>
    </recommendedName>
</protein>
<evidence type="ECO:0000256" key="1">
    <source>
        <dbReference type="SAM" id="MobiDB-lite"/>
    </source>
</evidence>
<proteinExistence type="predicted"/>
<dbReference type="AlphaFoldDB" id="M1K8F1"/>
<dbReference type="SMART" id="SM00233">
    <property type="entry name" value="PH"/>
    <property type="match status" value="1"/>
</dbReference>
<gene>
    <name evidence="3" type="ORF">ECU02_0650</name>
</gene>